<keyword evidence="1" id="KW-0808">Transferase</keyword>
<dbReference type="EMBL" id="JAKEKT020000008">
    <property type="protein sequence ID" value="KAL1648726.1"/>
    <property type="molecule type" value="Genomic_DNA"/>
</dbReference>
<comment type="caution">
    <text evidence="1">The sequence shown here is derived from an EMBL/GenBank/DDBJ whole genome shotgun (WGS) entry which is preliminary data.</text>
</comment>
<keyword evidence="2" id="KW-1185">Reference proteome</keyword>
<protein>
    <submittedName>
        <fullName evidence="1">N-acetylglucosaminyltransferase</fullName>
    </submittedName>
</protein>
<dbReference type="GO" id="GO:0016757">
    <property type="term" value="F:glycosyltransferase activity"/>
    <property type="evidence" value="ECO:0007669"/>
    <property type="project" value="UniProtKB-KW"/>
</dbReference>
<gene>
    <name evidence="1" type="primary">GNT1</name>
    <name evidence="1" type="ORF">SLS58_001902</name>
</gene>
<proteinExistence type="predicted"/>
<sequence length="117" mass="13387">MDNRADGTQVRLRSVIKFSLLRRLGARHDDLVLIYPKTWSEGAELIVSLGGLAKQVLGSHVMLLEPNEHRHRKMLAEAARSPADFDMDVINRMFAMMLPHRRLALLSGEFRKQNHSE</sequence>
<evidence type="ECO:0000313" key="1">
    <source>
        <dbReference type="EMBL" id="KAL1648726.1"/>
    </source>
</evidence>
<accession>A0ABR3U120</accession>
<keyword evidence="1" id="KW-0328">Glycosyltransferase</keyword>
<name>A0ABR3U120_9PEZI</name>
<reference evidence="1 2" key="1">
    <citation type="journal article" date="2023" name="Plant Dis.">
        <title>First Report of Diplodia intermedia Causing Canker and Dieback Diseases on Apple Trees in Canada.</title>
        <authorList>
            <person name="Ellouze W."/>
            <person name="Ilyukhin E."/>
            <person name="Sulman M."/>
            <person name="Ali S."/>
        </authorList>
    </citation>
    <scope>NUCLEOTIDE SEQUENCE [LARGE SCALE GENOMIC DNA]</scope>
    <source>
        <strain evidence="1 2">M45-28</strain>
    </source>
</reference>
<dbReference type="Proteomes" id="UP001521184">
    <property type="component" value="Unassembled WGS sequence"/>
</dbReference>
<organism evidence="1 2">
    <name type="scientific">Diplodia intermedia</name>
    <dbReference type="NCBI Taxonomy" id="856260"/>
    <lineage>
        <taxon>Eukaryota</taxon>
        <taxon>Fungi</taxon>
        <taxon>Dikarya</taxon>
        <taxon>Ascomycota</taxon>
        <taxon>Pezizomycotina</taxon>
        <taxon>Dothideomycetes</taxon>
        <taxon>Dothideomycetes incertae sedis</taxon>
        <taxon>Botryosphaeriales</taxon>
        <taxon>Botryosphaeriaceae</taxon>
        <taxon>Diplodia</taxon>
    </lineage>
</organism>
<evidence type="ECO:0000313" key="2">
    <source>
        <dbReference type="Proteomes" id="UP001521184"/>
    </source>
</evidence>